<evidence type="ECO:0000313" key="3">
    <source>
        <dbReference type="Proteomes" id="UP000730482"/>
    </source>
</evidence>
<evidence type="ECO:0000313" key="2">
    <source>
        <dbReference type="EMBL" id="MBS2554239.1"/>
    </source>
</evidence>
<dbReference type="EMBL" id="JAAFYZ010000340">
    <property type="protein sequence ID" value="MBS2554239.1"/>
    <property type="molecule type" value="Genomic_DNA"/>
</dbReference>
<organism evidence="2 3">
    <name type="scientific">Catenulispora pinistramenti</name>
    <dbReference type="NCBI Taxonomy" id="2705254"/>
    <lineage>
        <taxon>Bacteria</taxon>
        <taxon>Bacillati</taxon>
        <taxon>Actinomycetota</taxon>
        <taxon>Actinomycetes</taxon>
        <taxon>Catenulisporales</taxon>
        <taxon>Catenulisporaceae</taxon>
        <taxon>Catenulispora</taxon>
    </lineage>
</organism>
<comment type="caution">
    <text evidence="2">The sequence shown here is derived from an EMBL/GenBank/DDBJ whole genome shotgun (WGS) entry which is preliminary data.</text>
</comment>
<feature type="domain" description="Pyridoxamine 5'-phosphate oxidase N-terminal" evidence="1">
    <location>
        <begin position="27"/>
        <end position="153"/>
    </location>
</feature>
<dbReference type="InterPro" id="IPR011576">
    <property type="entry name" value="Pyridox_Oxase_N"/>
</dbReference>
<dbReference type="SUPFAM" id="SSF50475">
    <property type="entry name" value="FMN-binding split barrel"/>
    <property type="match status" value="1"/>
</dbReference>
<dbReference type="Proteomes" id="UP000730482">
    <property type="component" value="Unassembled WGS sequence"/>
</dbReference>
<sequence length="170" mass="18122">MALSVGFEGTDLSSSVIAESVESIAAGTMVLSLATADATGTPHANMAFFALGNKFDLYFVSEPSTRHGQNASARAQASAAIWLPPPEFGEGLRGMQVTGECGAVVGDDAEPAFEAYRSRFPSFGGDPAVRESYLDGTGAASLYRFRVERVRLVDEPHLGRRNYVELSVLR</sequence>
<accession>A0ABS5L7T3</accession>
<name>A0ABS5L7T3_9ACTN</name>
<reference evidence="2 3" key="1">
    <citation type="submission" date="2020-02" db="EMBL/GenBank/DDBJ databases">
        <title>Acidophilic actinobacteria isolated from forest soil.</title>
        <authorList>
            <person name="Golinska P."/>
        </authorList>
    </citation>
    <scope>NUCLEOTIDE SEQUENCE [LARGE SCALE GENOMIC DNA]</scope>
    <source>
        <strain evidence="2 3">NL8</strain>
    </source>
</reference>
<dbReference type="Pfam" id="PF01243">
    <property type="entry name" value="PNPOx_N"/>
    <property type="match status" value="1"/>
</dbReference>
<dbReference type="RefSeq" id="WP_212021516.1">
    <property type="nucleotide sequence ID" value="NZ_JAAFYZ010000340.1"/>
</dbReference>
<protein>
    <submittedName>
        <fullName evidence="2">Pyridoxamine 5'-phosphate oxidase family protein</fullName>
    </submittedName>
</protein>
<proteinExistence type="predicted"/>
<evidence type="ECO:0000259" key="1">
    <source>
        <dbReference type="Pfam" id="PF01243"/>
    </source>
</evidence>
<dbReference type="Gene3D" id="2.30.110.10">
    <property type="entry name" value="Electron Transport, Fmn-binding Protein, Chain A"/>
    <property type="match status" value="1"/>
</dbReference>
<gene>
    <name evidence="2" type="ORF">KGQ19_46035</name>
</gene>
<keyword evidence="3" id="KW-1185">Reference proteome</keyword>
<dbReference type="InterPro" id="IPR012349">
    <property type="entry name" value="Split_barrel_FMN-bd"/>
</dbReference>